<evidence type="ECO:0000256" key="11">
    <source>
        <dbReference type="RuleBase" id="RU003781"/>
    </source>
</evidence>
<dbReference type="GO" id="GO:0036222">
    <property type="term" value="F:XTP diphosphatase activity"/>
    <property type="evidence" value="ECO:0007669"/>
    <property type="project" value="UniProtKB-UniRule"/>
</dbReference>
<evidence type="ECO:0000256" key="5">
    <source>
        <dbReference type="ARBA" id="ARBA00022801"/>
    </source>
</evidence>
<dbReference type="GO" id="GO:0017111">
    <property type="term" value="F:ribonucleoside triphosphate phosphatase activity"/>
    <property type="evidence" value="ECO:0007669"/>
    <property type="project" value="InterPro"/>
</dbReference>
<name>A0A2G4R2E0_9BACT</name>
<evidence type="ECO:0000256" key="4">
    <source>
        <dbReference type="ARBA" id="ARBA00022741"/>
    </source>
</evidence>
<evidence type="ECO:0000256" key="8">
    <source>
        <dbReference type="ARBA" id="ARBA00051875"/>
    </source>
</evidence>
<comment type="caution">
    <text evidence="13">The sequence shown here is derived from an EMBL/GenBank/DDBJ whole genome shotgun (WGS) entry which is preliminary data.</text>
</comment>
<comment type="similarity">
    <text evidence="1 10 11">Belongs to the HAM1 NTPase family.</text>
</comment>
<feature type="binding site" evidence="10">
    <location>
        <begin position="182"/>
        <end position="183"/>
    </location>
    <ligand>
        <name>substrate</name>
    </ligand>
</feature>
<evidence type="ECO:0000256" key="1">
    <source>
        <dbReference type="ARBA" id="ARBA00008023"/>
    </source>
</evidence>
<comment type="function">
    <text evidence="10">Pyrophosphatase that catalyzes the hydrolysis of nucleoside triphosphates to their monophosphate derivatives, with a high preference for the non-canonical purine nucleotides XTP (xanthosine triphosphate), dITP (deoxyinosine triphosphate) and ITP. Seems to function as a house-cleaning enzyme that removes non-canonical purine nucleotides from the nucleotide pool, thus preventing their incorporation into DNA/RNA and avoiding chromosomal lesions.</text>
</comment>
<comment type="catalytic activity">
    <reaction evidence="10">
        <text>ITP + H2O = IMP + diphosphate + H(+)</text>
        <dbReference type="Rhea" id="RHEA:29399"/>
        <dbReference type="ChEBI" id="CHEBI:15377"/>
        <dbReference type="ChEBI" id="CHEBI:15378"/>
        <dbReference type="ChEBI" id="CHEBI:33019"/>
        <dbReference type="ChEBI" id="CHEBI:58053"/>
        <dbReference type="ChEBI" id="CHEBI:61402"/>
        <dbReference type="EC" id="3.6.1.66"/>
    </reaction>
</comment>
<dbReference type="EMBL" id="VJYU01000003">
    <property type="protein sequence ID" value="MBS4240408.1"/>
    <property type="molecule type" value="Genomic_DNA"/>
</dbReference>
<dbReference type="FunFam" id="3.90.950.10:FF:000001">
    <property type="entry name" value="dITP/XTP pyrophosphatase"/>
    <property type="match status" value="1"/>
</dbReference>
<keyword evidence="3 10" id="KW-0479">Metal-binding</keyword>
<gene>
    <name evidence="12" type="primary">rdgB</name>
    <name evidence="13" type="ORF">AA994_04370</name>
    <name evidence="12" type="ORF">CVU5213_01480</name>
</gene>
<reference evidence="12 15" key="4">
    <citation type="journal article" date="2021" name="Syst. Appl. Microbiol.">
        <title>nCampylobacter vulpis sp. nov. isolated from wild red foxes.</title>
        <authorList>
            <person name="Parisi A."/>
            <person name="Chiara M."/>
            <person name="Caffara M."/>
            <person name="Mion D."/>
            <person name="Miller W.G."/>
            <person name="Caruso M."/>
            <person name="Manzari C."/>
            <person name="Florio D."/>
            <person name="Capozzi L."/>
            <person name="D'Erchia A.M."/>
            <person name="Manzulli V."/>
            <person name="Zanoni R.G."/>
        </authorList>
    </citation>
    <scope>NUCLEOTIDE SEQUENCE [LARGE SCALE GENOMIC DNA]</scope>
    <source>
        <strain evidence="12 15">52/13</strain>
    </source>
</reference>
<dbReference type="SUPFAM" id="SSF52972">
    <property type="entry name" value="ITPase-like"/>
    <property type="match status" value="1"/>
</dbReference>
<reference evidence="12" key="3">
    <citation type="submission" date="2019-07" db="EMBL/GenBank/DDBJ databases">
        <authorList>
            <person name="Miller W.G."/>
        </authorList>
    </citation>
    <scope>NUCLEOTIDE SEQUENCE</scope>
    <source>
        <strain evidence="12">52/13</strain>
    </source>
</reference>
<keyword evidence="5 10" id="KW-0378">Hydrolase</keyword>
<evidence type="ECO:0000256" key="3">
    <source>
        <dbReference type="ARBA" id="ARBA00022723"/>
    </source>
</evidence>
<comment type="catalytic activity">
    <reaction evidence="9 10">
        <text>XTP + H2O = XMP + diphosphate + H(+)</text>
        <dbReference type="Rhea" id="RHEA:28610"/>
        <dbReference type="ChEBI" id="CHEBI:15377"/>
        <dbReference type="ChEBI" id="CHEBI:15378"/>
        <dbReference type="ChEBI" id="CHEBI:33019"/>
        <dbReference type="ChEBI" id="CHEBI:57464"/>
        <dbReference type="ChEBI" id="CHEBI:61314"/>
        <dbReference type="EC" id="3.6.1.66"/>
    </reaction>
</comment>
<comment type="cofactor">
    <cofactor evidence="10">
        <name>Mg(2+)</name>
        <dbReference type="ChEBI" id="CHEBI:18420"/>
    </cofactor>
    <text evidence="10">Binds 1 Mg(2+) ion per subunit.</text>
</comment>
<dbReference type="InterPro" id="IPR029001">
    <property type="entry name" value="ITPase-like_fam"/>
</dbReference>
<reference evidence="13" key="2">
    <citation type="submission" date="2015-06" db="EMBL/GenBank/DDBJ databases">
        <authorList>
            <person name="Hoefler B.C."/>
            <person name="Straight P.D."/>
        </authorList>
    </citation>
    <scope>NUCLEOTIDE SEQUENCE [LARGE SCALE GENOMIC DNA]</scope>
    <source>
        <strain evidence="13">73/13</strain>
    </source>
</reference>
<keyword evidence="4 10" id="KW-0547">Nucleotide-binding</keyword>
<comment type="subunit">
    <text evidence="2 10">Homodimer.</text>
</comment>
<evidence type="ECO:0000313" key="14">
    <source>
        <dbReference type="Proteomes" id="UP000237472"/>
    </source>
</evidence>
<dbReference type="Pfam" id="PF01725">
    <property type="entry name" value="Ham1p_like"/>
    <property type="match status" value="1"/>
</dbReference>
<dbReference type="GO" id="GO:0009146">
    <property type="term" value="P:purine nucleoside triphosphate catabolic process"/>
    <property type="evidence" value="ECO:0007669"/>
    <property type="project" value="UniProtKB-UniRule"/>
</dbReference>
<keyword evidence="7 10" id="KW-0546">Nucleotide metabolism</keyword>
<protein>
    <recommendedName>
        <fullName evidence="10">dITP/XTP pyrophosphatase</fullName>
        <ecNumber evidence="10">3.6.1.66</ecNumber>
    </recommendedName>
    <alternativeName>
        <fullName evidence="10">Non-canonical purine NTP pyrophosphatase</fullName>
    </alternativeName>
    <alternativeName>
        <fullName evidence="10">Non-standard purine NTP pyrophosphatase</fullName>
    </alternativeName>
    <alternativeName>
        <fullName evidence="10">Nucleoside-triphosphate diphosphatase</fullName>
    </alternativeName>
    <alternativeName>
        <fullName evidence="10">Nucleoside-triphosphate pyrophosphatase</fullName>
        <shortName evidence="10">NTPase</shortName>
    </alternativeName>
</protein>
<dbReference type="CDD" id="cd00515">
    <property type="entry name" value="HAM1"/>
    <property type="match status" value="1"/>
</dbReference>
<dbReference type="GO" id="GO:0009117">
    <property type="term" value="P:nucleotide metabolic process"/>
    <property type="evidence" value="ECO:0007669"/>
    <property type="project" value="UniProtKB-KW"/>
</dbReference>
<evidence type="ECO:0000256" key="6">
    <source>
        <dbReference type="ARBA" id="ARBA00022842"/>
    </source>
</evidence>
<dbReference type="Gene3D" id="3.90.950.10">
    <property type="match status" value="1"/>
</dbReference>
<feature type="binding site" evidence="10">
    <location>
        <begin position="7"/>
        <end position="12"/>
    </location>
    <ligand>
        <name>substrate</name>
    </ligand>
</feature>
<evidence type="ECO:0000256" key="7">
    <source>
        <dbReference type="ARBA" id="ARBA00023080"/>
    </source>
</evidence>
<proteinExistence type="inferred from homology"/>
<reference evidence="14" key="1">
    <citation type="submission" date="2015-06" db="EMBL/GenBank/DDBJ databases">
        <authorList>
            <person name="Parisi A."/>
            <person name="Chiara M."/>
            <person name="Florio D."/>
            <person name="Miccolupo A."/>
            <person name="Manzari C."/>
            <person name="Mion D."/>
            <person name="Caruso M."/>
            <person name="D'erchia A.M."/>
            <person name="Zanoni R."/>
        </authorList>
    </citation>
    <scope>NUCLEOTIDE SEQUENCE [LARGE SCALE GENOMIC DNA]</scope>
    <source>
        <strain evidence="14">73/13</strain>
    </source>
</reference>
<evidence type="ECO:0000313" key="15">
    <source>
        <dbReference type="Proteomes" id="UP000811399"/>
    </source>
</evidence>
<dbReference type="GO" id="GO:0000166">
    <property type="term" value="F:nucleotide binding"/>
    <property type="evidence" value="ECO:0007669"/>
    <property type="project" value="UniProtKB-KW"/>
</dbReference>
<feature type="binding site" evidence="10">
    <location>
        <begin position="154"/>
        <end position="157"/>
    </location>
    <ligand>
        <name>substrate</name>
    </ligand>
</feature>
<dbReference type="GO" id="GO:0046872">
    <property type="term" value="F:metal ion binding"/>
    <property type="evidence" value="ECO:0007669"/>
    <property type="project" value="UniProtKB-KW"/>
</dbReference>
<evidence type="ECO:0000256" key="9">
    <source>
        <dbReference type="ARBA" id="ARBA00052017"/>
    </source>
</evidence>
<keyword evidence="6 10" id="KW-0460">Magnesium</keyword>
<dbReference type="PANTHER" id="PTHR11067:SF9">
    <property type="entry name" value="INOSINE TRIPHOSPHATE PYROPHOSPHATASE"/>
    <property type="match status" value="1"/>
</dbReference>
<keyword evidence="15" id="KW-1185">Reference proteome</keyword>
<feature type="binding site" evidence="10">
    <location>
        <position position="38"/>
    </location>
    <ligand>
        <name>Mg(2+)</name>
        <dbReference type="ChEBI" id="CHEBI:18420"/>
    </ligand>
</feature>
<dbReference type="Proteomes" id="UP000237472">
    <property type="component" value="Unassembled WGS sequence"/>
</dbReference>
<evidence type="ECO:0000313" key="13">
    <source>
        <dbReference type="EMBL" id="PHY90733.1"/>
    </source>
</evidence>
<dbReference type="HAMAP" id="MF_01405">
    <property type="entry name" value="Non_canon_purine_NTPase"/>
    <property type="match status" value="1"/>
</dbReference>
<dbReference type="OrthoDB" id="9807456at2"/>
<feature type="binding site" evidence="10">
    <location>
        <position position="73"/>
    </location>
    <ligand>
        <name>Mg(2+)</name>
        <dbReference type="ChEBI" id="CHEBI:18420"/>
    </ligand>
</feature>
<organism evidence="13 14">
    <name type="scientific">Campylobacter vulpis</name>
    <dbReference type="NCBI Taxonomy" id="1655500"/>
    <lineage>
        <taxon>Bacteria</taxon>
        <taxon>Pseudomonadati</taxon>
        <taxon>Campylobacterota</taxon>
        <taxon>Epsilonproteobacteria</taxon>
        <taxon>Campylobacterales</taxon>
        <taxon>Campylobacteraceae</taxon>
        <taxon>Campylobacter</taxon>
    </lineage>
</organism>
<evidence type="ECO:0000256" key="2">
    <source>
        <dbReference type="ARBA" id="ARBA00011738"/>
    </source>
</evidence>
<dbReference type="InterPro" id="IPR020922">
    <property type="entry name" value="dITP/XTP_pyrophosphatase"/>
</dbReference>
<accession>A0A2G4R2E0</accession>
<dbReference type="Proteomes" id="UP000811399">
    <property type="component" value="Unassembled WGS sequence"/>
</dbReference>
<evidence type="ECO:0000256" key="10">
    <source>
        <dbReference type="HAMAP-Rule" id="MF_01405"/>
    </source>
</evidence>
<dbReference type="NCBIfam" id="TIGR00042">
    <property type="entry name" value="RdgB/HAM1 family non-canonical purine NTP pyrophosphatase"/>
    <property type="match status" value="1"/>
</dbReference>
<dbReference type="EMBL" id="LDWY01000053">
    <property type="protein sequence ID" value="PHY90733.1"/>
    <property type="molecule type" value="Genomic_DNA"/>
</dbReference>
<dbReference type="PANTHER" id="PTHR11067">
    <property type="entry name" value="INOSINE TRIPHOSPHATE PYROPHOSPHATASE/HAM1 PROTEIN"/>
    <property type="match status" value="1"/>
</dbReference>
<feature type="binding site" evidence="10">
    <location>
        <position position="177"/>
    </location>
    <ligand>
        <name>substrate</name>
    </ligand>
</feature>
<feature type="binding site" evidence="10">
    <location>
        <position position="74"/>
    </location>
    <ligand>
        <name>substrate</name>
    </ligand>
</feature>
<dbReference type="GO" id="GO:0005829">
    <property type="term" value="C:cytosol"/>
    <property type="evidence" value="ECO:0007669"/>
    <property type="project" value="TreeGrafter"/>
</dbReference>
<comment type="catalytic activity">
    <reaction evidence="8 10">
        <text>dITP + H2O = dIMP + diphosphate + H(+)</text>
        <dbReference type="Rhea" id="RHEA:28342"/>
        <dbReference type="ChEBI" id="CHEBI:15377"/>
        <dbReference type="ChEBI" id="CHEBI:15378"/>
        <dbReference type="ChEBI" id="CHEBI:33019"/>
        <dbReference type="ChEBI" id="CHEBI:61194"/>
        <dbReference type="ChEBI" id="CHEBI:61382"/>
        <dbReference type="EC" id="3.6.1.66"/>
    </reaction>
</comment>
<evidence type="ECO:0000313" key="12">
    <source>
        <dbReference type="EMBL" id="MBS4240408.1"/>
    </source>
</evidence>
<dbReference type="RefSeq" id="WP_099461520.1">
    <property type="nucleotide sequence ID" value="NZ_LDWY01000053.1"/>
</dbReference>
<dbReference type="GO" id="GO:0035870">
    <property type="term" value="F:dITP diphosphatase activity"/>
    <property type="evidence" value="ECO:0007669"/>
    <property type="project" value="UniProtKB-UniRule"/>
</dbReference>
<feature type="active site" description="Proton acceptor" evidence="10">
    <location>
        <position position="73"/>
    </location>
</feature>
<dbReference type="AlphaFoldDB" id="A0A2G4R2E0"/>
<dbReference type="InterPro" id="IPR002637">
    <property type="entry name" value="RdgB/HAM1"/>
</dbReference>
<dbReference type="EC" id="3.6.1.66" evidence="10"/>
<dbReference type="GO" id="GO:0036220">
    <property type="term" value="F:ITP diphosphatase activity"/>
    <property type="evidence" value="ECO:0007669"/>
    <property type="project" value="UniProtKB-UniRule"/>
</dbReference>
<sequence>MKIILASSNTHKLKEFKELLNEYEIIAFNEVMTPFGIEENGKSFKENANIKSKAVFEKLSIKEQERSIVLSDDSGICVEALNGAPGIYSARYSSEANDKSNRLKLTEELEKLKLKESLAHYVCALSLSSKFGTFSASAKMYGRVITEERGENGFGYDSLFIPLHYDKTLAQLSDMEKNAISHRFKALKLAKILLKTLKKAYQC</sequence>